<evidence type="ECO:0000313" key="18">
    <source>
        <dbReference type="EMBL" id="MFC3672395.1"/>
    </source>
</evidence>
<dbReference type="InterPro" id="IPR023148">
    <property type="entry name" value="tRNA_m1G_MeTrfase_C_sf"/>
</dbReference>
<evidence type="ECO:0000256" key="6">
    <source>
        <dbReference type="ARBA" id="ARBA00014679"/>
    </source>
</evidence>
<sequence length="300" mass="32102">MTFHAAVLTLYPEMFPGPLGVSLAGRALGEGKWTLDPVQIRDFAADKHRTVDDTPAGGGAGMVLRVDVLARAIDYARERMGERVAADDPLHQPAAGPPPPMGEDLLDPPHAMGRGTAAAGGGGGAEAIPVIAMTPRGKPLTQARVRELAAGPGVIVVCGRFEGFDERIFEGRQVEEVSVGDIILSGGECAALMLLDACIRLLPGVMGAASSGHEESFENGLLEYPHYTRPQEWEGRMIPQVLRSGDHAKIAEWRQRQSEDDTRLRRPDLWERHVGARAQSASGARQKSAGRLKNEPDSAA</sequence>
<keyword evidence="7 15" id="KW-0963">Cytoplasm</keyword>
<evidence type="ECO:0000256" key="3">
    <source>
        <dbReference type="ARBA" id="ARBA00007630"/>
    </source>
</evidence>
<keyword evidence="9 15" id="KW-0808">Transferase</keyword>
<evidence type="ECO:0000256" key="9">
    <source>
        <dbReference type="ARBA" id="ARBA00022679"/>
    </source>
</evidence>
<keyword evidence="10 15" id="KW-0949">S-adenosyl-L-methionine</keyword>
<evidence type="ECO:0000256" key="10">
    <source>
        <dbReference type="ARBA" id="ARBA00022691"/>
    </source>
</evidence>
<comment type="function">
    <text evidence="1 15">Specifically methylates guanosine-37 in various tRNAs.</text>
</comment>
<evidence type="ECO:0000256" key="2">
    <source>
        <dbReference type="ARBA" id="ARBA00004496"/>
    </source>
</evidence>
<evidence type="ECO:0000256" key="12">
    <source>
        <dbReference type="ARBA" id="ARBA00029736"/>
    </source>
</evidence>
<dbReference type="InterPro" id="IPR029028">
    <property type="entry name" value="Alpha/beta_knot_MTases"/>
</dbReference>
<reference evidence="19" key="1">
    <citation type="journal article" date="2019" name="Int. J. Syst. Evol. Microbiol.">
        <title>The Global Catalogue of Microorganisms (GCM) 10K type strain sequencing project: providing services to taxonomists for standard genome sequencing and annotation.</title>
        <authorList>
            <consortium name="The Broad Institute Genomics Platform"/>
            <consortium name="The Broad Institute Genome Sequencing Center for Infectious Disease"/>
            <person name="Wu L."/>
            <person name="Ma J."/>
        </authorList>
    </citation>
    <scope>NUCLEOTIDE SEQUENCE [LARGE SCALE GENOMIC DNA]</scope>
    <source>
        <strain evidence="19">KCTC 42224</strain>
    </source>
</reference>
<evidence type="ECO:0000256" key="1">
    <source>
        <dbReference type="ARBA" id="ARBA00002634"/>
    </source>
</evidence>
<evidence type="ECO:0000259" key="17">
    <source>
        <dbReference type="Pfam" id="PF01746"/>
    </source>
</evidence>
<organism evidence="18 19">
    <name type="scientific">Novosphingobium pokkalii</name>
    <dbReference type="NCBI Taxonomy" id="1770194"/>
    <lineage>
        <taxon>Bacteria</taxon>
        <taxon>Pseudomonadati</taxon>
        <taxon>Pseudomonadota</taxon>
        <taxon>Alphaproteobacteria</taxon>
        <taxon>Sphingomonadales</taxon>
        <taxon>Sphingomonadaceae</taxon>
        <taxon>Novosphingobium</taxon>
    </lineage>
</organism>
<evidence type="ECO:0000256" key="13">
    <source>
        <dbReference type="ARBA" id="ARBA00033392"/>
    </source>
</evidence>
<evidence type="ECO:0000256" key="11">
    <source>
        <dbReference type="ARBA" id="ARBA00022694"/>
    </source>
</evidence>
<dbReference type="EMBL" id="JBHRYE010000021">
    <property type="protein sequence ID" value="MFC3672395.1"/>
    <property type="molecule type" value="Genomic_DNA"/>
</dbReference>
<feature type="region of interest" description="Disordered" evidence="16">
    <location>
        <begin position="83"/>
        <end position="121"/>
    </location>
</feature>
<evidence type="ECO:0000256" key="5">
    <source>
        <dbReference type="ARBA" id="ARBA00012807"/>
    </source>
</evidence>
<evidence type="ECO:0000256" key="15">
    <source>
        <dbReference type="HAMAP-Rule" id="MF_00605"/>
    </source>
</evidence>
<dbReference type="RefSeq" id="WP_191324164.1">
    <property type="nucleotide sequence ID" value="NZ_BMZP01000007.1"/>
</dbReference>
<feature type="domain" description="tRNA methyltransferase TRMD/TRM10-type" evidence="17">
    <location>
        <begin position="129"/>
        <end position="271"/>
    </location>
</feature>
<keyword evidence="19" id="KW-1185">Reference proteome</keyword>
<comment type="catalytic activity">
    <reaction evidence="14 15">
        <text>guanosine(37) in tRNA + S-adenosyl-L-methionine = N(1)-methylguanosine(37) in tRNA + S-adenosyl-L-homocysteine + H(+)</text>
        <dbReference type="Rhea" id="RHEA:36899"/>
        <dbReference type="Rhea" id="RHEA-COMP:10145"/>
        <dbReference type="Rhea" id="RHEA-COMP:10147"/>
        <dbReference type="ChEBI" id="CHEBI:15378"/>
        <dbReference type="ChEBI" id="CHEBI:57856"/>
        <dbReference type="ChEBI" id="CHEBI:59789"/>
        <dbReference type="ChEBI" id="CHEBI:73542"/>
        <dbReference type="ChEBI" id="CHEBI:74269"/>
        <dbReference type="EC" id="2.1.1.228"/>
    </reaction>
</comment>
<dbReference type="Pfam" id="PF01746">
    <property type="entry name" value="tRNA_m1G_MT"/>
    <property type="match status" value="2"/>
</dbReference>
<dbReference type="Gene3D" id="3.40.1280.10">
    <property type="match status" value="1"/>
</dbReference>
<evidence type="ECO:0000256" key="7">
    <source>
        <dbReference type="ARBA" id="ARBA00022490"/>
    </source>
</evidence>
<dbReference type="HAMAP" id="MF_00605">
    <property type="entry name" value="TrmD"/>
    <property type="match status" value="1"/>
</dbReference>
<dbReference type="InterPro" id="IPR029026">
    <property type="entry name" value="tRNA_m1G_MTases_N"/>
</dbReference>
<gene>
    <name evidence="15 18" type="primary">trmD</name>
    <name evidence="18" type="ORF">ACFOOT_13290</name>
</gene>
<comment type="subcellular location">
    <subcellularLocation>
        <location evidence="2 15">Cytoplasm</location>
    </subcellularLocation>
</comment>
<proteinExistence type="inferred from homology"/>
<dbReference type="InterPro" id="IPR016009">
    <property type="entry name" value="tRNA_MeTrfase_TRMD/TRM10"/>
</dbReference>
<comment type="caution">
    <text evidence="15">Lacks conserved residue(s) required for the propagation of feature annotation.</text>
</comment>
<evidence type="ECO:0000313" key="19">
    <source>
        <dbReference type="Proteomes" id="UP001595683"/>
    </source>
</evidence>
<feature type="binding site" evidence="15">
    <location>
        <position position="159"/>
    </location>
    <ligand>
        <name>S-adenosyl-L-methionine</name>
        <dbReference type="ChEBI" id="CHEBI:59789"/>
    </ligand>
</feature>
<dbReference type="GO" id="GO:0032259">
    <property type="term" value="P:methylation"/>
    <property type="evidence" value="ECO:0007669"/>
    <property type="project" value="UniProtKB-KW"/>
</dbReference>
<keyword evidence="8 15" id="KW-0489">Methyltransferase</keyword>
<evidence type="ECO:0000256" key="4">
    <source>
        <dbReference type="ARBA" id="ARBA00011738"/>
    </source>
</evidence>
<evidence type="ECO:0000256" key="14">
    <source>
        <dbReference type="ARBA" id="ARBA00047783"/>
    </source>
</evidence>
<dbReference type="PANTHER" id="PTHR46417">
    <property type="entry name" value="TRNA (GUANINE-N(1)-)-METHYLTRANSFERASE"/>
    <property type="match status" value="1"/>
</dbReference>
<dbReference type="PANTHER" id="PTHR46417:SF1">
    <property type="entry name" value="TRNA (GUANINE-N(1)-)-METHYLTRANSFERASE"/>
    <property type="match status" value="1"/>
</dbReference>
<keyword evidence="11 15" id="KW-0819">tRNA processing</keyword>
<comment type="subunit">
    <text evidence="4 15">Homodimer.</text>
</comment>
<evidence type="ECO:0000256" key="16">
    <source>
        <dbReference type="SAM" id="MobiDB-lite"/>
    </source>
</evidence>
<feature type="compositionally biased region" description="Basic and acidic residues" evidence="16">
    <location>
        <begin position="254"/>
        <end position="274"/>
    </location>
</feature>
<dbReference type="GO" id="GO:0052906">
    <property type="term" value="F:tRNA (guanine(37)-N1)-methyltransferase activity"/>
    <property type="evidence" value="ECO:0007669"/>
    <property type="project" value="UniProtKB-EC"/>
</dbReference>
<evidence type="ECO:0000256" key="8">
    <source>
        <dbReference type="ARBA" id="ARBA00022603"/>
    </source>
</evidence>
<dbReference type="Proteomes" id="UP001595683">
    <property type="component" value="Unassembled WGS sequence"/>
</dbReference>
<dbReference type="SUPFAM" id="SSF75217">
    <property type="entry name" value="alpha/beta knot"/>
    <property type="match status" value="2"/>
</dbReference>
<protein>
    <recommendedName>
        <fullName evidence="6 15">tRNA (guanine-N(1)-)-methyltransferase</fullName>
        <ecNumber evidence="5 15">2.1.1.228</ecNumber>
    </recommendedName>
    <alternativeName>
        <fullName evidence="12 15">M1G-methyltransferase</fullName>
    </alternativeName>
    <alternativeName>
        <fullName evidence="13 15">tRNA [GM37] methyltransferase</fullName>
    </alternativeName>
</protein>
<dbReference type="NCBIfam" id="NF000648">
    <property type="entry name" value="PRK00026.1"/>
    <property type="match status" value="1"/>
</dbReference>
<dbReference type="Gene3D" id="1.10.1270.20">
    <property type="entry name" value="tRNA(m1g37)methyltransferase, domain 2"/>
    <property type="match status" value="1"/>
</dbReference>
<feature type="domain" description="tRNA methyltransferase TRMD/TRM10-type" evidence="17">
    <location>
        <begin position="6"/>
        <end position="79"/>
    </location>
</feature>
<dbReference type="InterPro" id="IPR002649">
    <property type="entry name" value="tRNA_m1G_MeTrfase_TrmD"/>
</dbReference>
<name>A0ABV7V4Q0_9SPHN</name>
<feature type="region of interest" description="Disordered" evidence="16">
    <location>
        <begin position="254"/>
        <end position="300"/>
    </location>
</feature>
<dbReference type="EC" id="2.1.1.228" evidence="5 15"/>
<accession>A0ABV7V4Q0</accession>
<comment type="similarity">
    <text evidence="3 15">Belongs to the RNA methyltransferase TrmD family.</text>
</comment>
<dbReference type="CDD" id="cd18080">
    <property type="entry name" value="TrmD-like"/>
    <property type="match status" value="1"/>
</dbReference>
<comment type="caution">
    <text evidence="18">The sequence shown here is derived from an EMBL/GenBank/DDBJ whole genome shotgun (WGS) entry which is preliminary data.</text>
</comment>